<dbReference type="PANTHER" id="PTHR12358">
    <property type="entry name" value="SPHINGOSINE KINASE"/>
    <property type="match status" value="1"/>
</dbReference>
<dbReference type="RefSeq" id="XP_016646570.1">
    <property type="nucleotide sequence ID" value="XM_016782937.1"/>
</dbReference>
<feature type="compositionally biased region" description="Gly residues" evidence="1">
    <location>
        <begin position="365"/>
        <end position="376"/>
    </location>
</feature>
<dbReference type="GO" id="GO:0005737">
    <property type="term" value="C:cytoplasm"/>
    <property type="evidence" value="ECO:0007669"/>
    <property type="project" value="TreeGrafter"/>
</dbReference>
<name>A0A084GHF9_PSEDA</name>
<organism evidence="3 4">
    <name type="scientific">Pseudallescheria apiosperma</name>
    <name type="common">Scedosporium apiospermum</name>
    <dbReference type="NCBI Taxonomy" id="563466"/>
    <lineage>
        <taxon>Eukaryota</taxon>
        <taxon>Fungi</taxon>
        <taxon>Dikarya</taxon>
        <taxon>Ascomycota</taxon>
        <taxon>Pezizomycotina</taxon>
        <taxon>Sordariomycetes</taxon>
        <taxon>Hypocreomycetidae</taxon>
        <taxon>Microascales</taxon>
        <taxon>Microascaceae</taxon>
        <taxon>Scedosporium</taxon>
    </lineage>
</organism>
<dbReference type="OMA" id="TIWTLYR"/>
<evidence type="ECO:0000313" key="3">
    <source>
        <dbReference type="EMBL" id="KEZ46771.1"/>
    </source>
</evidence>
<dbReference type="InterPro" id="IPR055916">
    <property type="entry name" value="DUF7493"/>
</dbReference>
<evidence type="ECO:0000313" key="4">
    <source>
        <dbReference type="Proteomes" id="UP000028545"/>
    </source>
</evidence>
<dbReference type="GO" id="GO:0001727">
    <property type="term" value="F:lipid kinase activity"/>
    <property type="evidence" value="ECO:0007669"/>
    <property type="project" value="TreeGrafter"/>
</dbReference>
<gene>
    <name evidence="3" type="ORF">SAPIO_CDS0061</name>
</gene>
<dbReference type="Gene3D" id="3.40.50.10330">
    <property type="entry name" value="Probable inorganic polyphosphate/atp-NAD kinase, domain 1"/>
    <property type="match status" value="1"/>
</dbReference>
<dbReference type="GO" id="GO:0046512">
    <property type="term" value="P:sphingosine biosynthetic process"/>
    <property type="evidence" value="ECO:0007669"/>
    <property type="project" value="TreeGrafter"/>
</dbReference>
<dbReference type="AlphaFoldDB" id="A0A084GHF9"/>
<accession>A0A084GHF9</accession>
<feature type="region of interest" description="Disordered" evidence="1">
    <location>
        <begin position="50"/>
        <end position="74"/>
    </location>
</feature>
<reference evidence="3 4" key="1">
    <citation type="journal article" date="2014" name="Genome Announc.">
        <title>Draft genome sequence of the pathogenic fungus Scedosporium apiospermum.</title>
        <authorList>
            <person name="Vandeputte P."/>
            <person name="Ghamrawi S."/>
            <person name="Rechenmann M."/>
            <person name="Iltis A."/>
            <person name="Giraud S."/>
            <person name="Fleury M."/>
            <person name="Thornton C."/>
            <person name="Delhaes L."/>
            <person name="Meyer W."/>
            <person name="Papon N."/>
            <person name="Bouchara J.P."/>
        </authorList>
    </citation>
    <scope>NUCLEOTIDE SEQUENCE [LARGE SCALE GENOMIC DNA]</scope>
    <source>
        <strain evidence="3 4">IHEM 14462</strain>
    </source>
</reference>
<dbReference type="EMBL" id="JOWA01000011">
    <property type="protein sequence ID" value="KEZ46771.1"/>
    <property type="molecule type" value="Genomic_DNA"/>
</dbReference>
<dbReference type="PANTHER" id="PTHR12358:SF31">
    <property type="entry name" value="ACYLGLYCEROL KINASE, MITOCHONDRIAL"/>
    <property type="match status" value="1"/>
</dbReference>
<feature type="domain" description="DAGKc" evidence="2">
    <location>
        <begin position="143"/>
        <end position="282"/>
    </location>
</feature>
<dbReference type="InterPro" id="IPR016064">
    <property type="entry name" value="NAD/diacylglycerol_kinase_sf"/>
</dbReference>
<dbReference type="VEuPathDB" id="FungiDB:SAPIO_CDS0061"/>
<dbReference type="GO" id="GO:0005524">
    <property type="term" value="F:ATP binding"/>
    <property type="evidence" value="ECO:0007669"/>
    <property type="project" value="UniProtKB-KW"/>
</dbReference>
<dbReference type="Pfam" id="PF00781">
    <property type="entry name" value="DAGK_cat"/>
    <property type="match status" value="1"/>
</dbReference>
<dbReference type="SMART" id="SM00046">
    <property type="entry name" value="DAGKc"/>
    <property type="match status" value="1"/>
</dbReference>
<dbReference type="GO" id="GO:0016020">
    <property type="term" value="C:membrane"/>
    <property type="evidence" value="ECO:0007669"/>
    <property type="project" value="TreeGrafter"/>
</dbReference>
<dbReference type="Proteomes" id="UP000028545">
    <property type="component" value="Unassembled WGS sequence"/>
</dbReference>
<sequence length="560" mass="59704">MASLAPAMTSSSHDALHADVKSTPGLASGGAAAGDDILVVDGDSTLSLGPDSLLLTRSTPTKPKRTCGFGPTKPTSNAKSIPLYNVLWAELTSPTTLTIDYADQTAPKKLRVANLTLSVQDDHADAARRWTDNLLERAYGPAKLRKRAKVLVNPHAGPGGADKLWDHEAKPIFEAARMALDVVRTKYSGEAIEIAQGVDIDAFDTIVACSGDGLPHEIFNGLGKRPDARRALGKLAVSHIPCGSGNAMSCNLYGTHRASFAALAIVKGVSAPLDLVSITQGDNRILSFLSQALGTVAESDLATEHLRWMGGARFTYGFLVRLFKKKVYPCDIAVKVEIEDKDGVKEHYKRVRSYHSLHALANGNGNGNASGNGHGNGSSNSLKPKVEEADSGSSVAATSSASNDEGLPPLEYGTVKDKLPEGWELVSYDNMGNFYCGNMAYMAPDANFFSAACANDGLIDLICIDGDVSPATSINLLLSVESGKFFDNPHVSYRKIKAFRITPRNQEDGYISIDGERVPFEPFQAEVHRGLGTVISKSGGFQAPGPRDWDSVTMADRLLA</sequence>
<comment type="caution">
    <text evidence="3">The sequence shown here is derived from an EMBL/GenBank/DDBJ whole genome shotgun (WGS) entry which is preliminary data.</text>
</comment>
<feature type="region of interest" description="Disordered" evidence="1">
    <location>
        <begin position="365"/>
        <end position="411"/>
    </location>
</feature>
<dbReference type="GeneID" id="27718213"/>
<dbReference type="InterPro" id="IPR001206">
    <property type="entry name" value="Diacylglycerol_kinase_cat_dom"/>
</dbReference>
<protein>
    <submittedName>
        <fullName evidence="3">Diacylglycerol kinase catalytic domain-containing protein</fullName>
    </submittedName>
</protein>
<evidence type="ECO:0000259" key="2">
    <source>
        <dbReference type="PROSITE" id="PS50146"/>
    </source>
</evidence>
<dbReference type="InterPro" id="IPR050187">
    <property type="entry name" value="Lipid_Phosphate_FormReg"/>
</dbReference>
<keyword evidence="3" id="KW-0808">Transferase</keyword>
<feature type="compositionally biased region" description="Low complexity" evidence="1">
    <location>
        <begin position="391"/>
        <end position="402"/>
    </location>
</feature>
<dbReference type="OrthoDB" id="3853857at2759"/>
<dbReference type="Gene3D" id="2.60.200.40">
    <property type="match status" value="1"/>
</dbReference>
<keyword evidence="4" id="KW-1185">Reference proteome</keyword>
<dbReference type="Pfam" id="PF24321">
    <property type="entry name" value="DUF7493"/>
    <property type="match status" value="1"/>
</dbReference>
<dbReference type="InterPro" id="IPR017438">
    <property type="entry name" value="ATP-NAD_kinase_N"/>
</dbReference>
<dbReference type="KEGG" id="sapo:SAPIO_CDS0061"/>
<dbReference type="SUPFAM" id="SSF111331">
    <property type="entry name" value="NAD kinase/diacylglycerol kinase-like"/>
    <property type="match status" value="1"/>
</dbReference>
<dbReference type="PROSITE" id="PS50146">
    <property type="entry name" value="DAGK"/>
    <property type="match status" value="1"/>
</dbReference>
<dbReference type="HOGENOM" id="CLU_013399_0_1_1"/>
<evidence type="ECO:0000256" key="1">
    <source>
        <dbReference type="SAM" id="MobiDB-lite"/>
    </source>
</evidence>
<keyword evidence="3" id="KW-0418">Kinase</keyword>
<proteinExistence type="predicted"/>